<dbReference type="Proteomes" id="UP000297839">
    <property type="component" value="Unassembled WGS sequence"/>
</dbReference>
<dbReference type="AlphaFoldDB" id="A0A4Z0BCT7"/>
<comment type="caution">
    <text evidence="1">The sequence shown here is derived from an EMBL/GenBank/DDBJ whole genome shotgun (WGS) entry which is preliminary data.</text>
</comment>
<organism evidence="1 2">
    <name type="scientific">Ramlibacter humi</name>
    <dbReference type="NCBI Taxonomy" id="2530451"/>
    <lineage>
        <taxon>Bacteria</taxon>
        <taxon>Pseudomonadati</taxon>
        <taxon>Pseudomonadota</taxon>
        <taxon>Betaproteobacteria</taxon>
        <taxon>Burkholderiales</taxon>
        <taxon>Comamonadaceae</taxon>
        <taxon>Ramlibacter</taxon>
    </lineage>
</organism>
<keyword evidence="2" id="KW-1185">Reference proteome</keyword>
<protein>
    <submittedName>
        <fullName evidence="1">Uncharacterized protein</fullName>
    </submittedName>
</protein>
<evidence type="ECO:0000313" key="1">
    <source>
        <dbReference type="EMBL" id="TFY96169.1"/>
    </source>
</evidence>
<reference evidence="1 2" key="1">
    <citation type="submission" date="2019-03" db="EMBL/GenBank/DDBJ databases">
        <title>Ramlibacter sp. 18x22-1, whole genome shotgun sequence.</title>
        <authorList>
            <person name="Zhang X."/>
            <person name="Feng G."/>
            <person name="Zhu H."/>
        </authorList>
    </citation>
    <scope>NUCLEOTIDE SEQUENCE [LARGE SCALE GENOMIC DNA]</scope>
    <source>
        <strain evidence="1 2">18x22-1</strain>
    </source>
</reference>
<dbReference type="RefSeq" id="WP_135251786.1">
    <property type="nucleotide sequence ID" value="NZ_SMLK01000015.1"/>
</dbReference>
<dbReference type="OrthoDB" id="678788at2"/>
<gene>
    <name evidence="1" type="ORF">EZ216_21125</name>
</gene>
<proteinExistence type="predicted"/>
<evidence type="ECO:0000313" key="2">
    <source>
        <dbReference type="Proteomes" id="UP000297839"/>
    </source>
</evidence>
<dbReference type="EMBL" id="SMLK01000015">
    <property type="protein sequence ID" value="TFY96169.1"/>
    <property type="molecule type" value="Genomic_DNA"/>
</dbReference>
<sequence>MSEHAVIVRFDYGSTDLEPLFGLEEELEEAIAAADAGEYDGNEVAVSGRDGVLYMYGPDADALFSAVKPILASTACIRNVVATLRYGPPADDIRRVEVRVAP</sequence>
<accession>A0A4Z0BCT7</accession>
<name>A0A4Z0BCT7_9BURK</name>